<protein>
    <submittedName>
        <fullName evidence="1">Uncharacterized protein</fullName>
    </submittedName>
</protein>
<name>A0A0A9BX23_ARUDO</name>
<reference evidence="1" key="1">
    <citation type="submission" date="2014-09" db="EMBL/GenBank/DDBJ databases">
        <authorList>
            <person name="Magalhaes I.L.F."/>
            <person name="Oliveira U."/>
            <person name="Santos F.R."/>
            <person name="Vidigal T.H.D.A."/>
            <person name="Brescovit A.D."/>
            <person name="Santos A.J."/>
        </authorList>
    </citation>
    <scope>NUCLEOTIDE SEQUENCE</scope>
    <source>
        <tissue evidence="1">Shoot tissue taken approximately 20 cm above the soil surface</tissue>
    </source>
</reference>
<sequence>MFSPARELHSSKLASSSKRTFSMKKNSFSCTKEMICTPFHQRREIQYKLRPGH</sequence>
<accession>A0A0A9BX23</accession>
<dbReference type="AlphaFoldDB" id="A0A0A9BX23"/>
<proteinExistence type="predicted"/>
<dbReference type="EMBL" id="GBRH01230034">
    <property type="protein sequence ID" value="JAD67861.1"/>
    <property type="molecule type" value="Transcribed_RNA"/>
</dbReference>
<organism evidence="1">
    <name type="scientific">Arundo donax</name>
    <name type="common">Giant reed</name>
    <name type="synonym">Donax arundinaceus</name>
    <dbReference type="NCBI Taxonomy" id="35708"/>
    <lineage>
        <taxon>Eukaryota</taxon>
        <taxon>Viridiplantae</taxon>
        <taxon>Streptophyta</taxon>
        <taxon>Embryophyta</taxon>
        <taxon>Tracheophyta</taxon>
        <taxon>Spermatophyta</taxon>
        <taxon>Magnoliopsida</taxon>
        <taxon>Liliopsida</taxon>
        <taxon>Poales</taxon>
        <taxon>Poaceae</taxon>
        <taxon>PACMAD clade</taxon>
        <taxon>Arundinoideae</taxon>
        <taxon>Arundineae</taxon>
        <taxon>Arundo</taxon>
    </lineage>
</organism>
<evidence type="ECO:0000313" key="1">
    <source>
        <dbReference type="EMBL" id="JAD67861.1"/>
    </source>
</evidence>
<reference evidence="1" key="2">
    <citation type="journal article" date="2015" name="Data Brief">
        <title>Shoot transcriptome of the giant reed, Arundo donax.</title>
        <authorList>
            <person name="Barrero R.A."/>
            <person name="Guerrero F.D."/>
            <person name="Moolhuijzen P."/>
            <person name="Goolsby J.A."/>
            <person name="Tidwell J."/>
            <person name="Bellgard S.E."/>
            <person name="Bellgard M.I."/>
        </authorList>
    </citation>
    <scope>NUCLEOTIDE SEQUENCE</scope>
    <source>
        <tissue evidence="1">Shoot tissue taken approximately 20 cm above the soil surface</tissue>
    </source>
</reference>